<organism evidence="5 6">
    <name type="scientific">Niastella caeni</name>
    <dbReference type="NCBI Taxonomy" id="2569763"/>
    <lineage>
        <taxon>Bacteria</taxon>
        <taxon>Pseudomonadati</taxon>
        <taxon>Bacteroidota</taxon>
        <taxon>Chitinophagia</taxon>
        <taxon>Chitinophagales</taxon>
        <taxon>Chitinophagaceae</taxon>
        <taxon>Niastella</taxon>
    </lineage>
</organism>
<dbReference type="PROSITE" id="PS52016">
    <property type="entry name" value="TONB_DEPENDENT_REC_3"/>
    <property type="match status" value="1"/>
</dbReference>
<evidence type="ECO:0000256" key="3">
    <source>
        <dbReference type="SAM" id="Phobius"/>
    </source>
</evidence>
<dbReference type="InterPro" id="IPR008756">
    <property type="entry name" value="Peptidase_M56"/>
</dbReference>
<dbReference type="Proteomes" id="UP000306918">
    <property type="component" value="Unassembled WGS sequence"/>
</dbReference>
<evidence type="ECO:0000256" key="2">
    <source>
        <dbReference type="SAM" id="MobiDB-lite"/>
    </source>
</evidence>
<keyword evidence="1" id="KW-0998">Cell outer membrane</keyword>
<feature type="transmembrane region" description="Helical" evidence="3">
    <location>
        <begin position="93"/>
        <end position="114"/>
    </location>
</feature>
<dbReference type="PANTHER" id="PTHR34978:SF3">
    <property type="entry name" value="SLR0241 PROTEIN"/>
    <property type="match status" value="1"/>
</dbReference>
<feature type="transmembrane region" description="Helical" evidence="3">
    <location>
        <begin position="39"/>
        <end position="59"/>
    </location>
</feature>
<keyword evidence="1 3" id="KW-0472">Membrane</keyword>
<dbReference type="InterPro" id="IPR037066">
    <property type="entry name" value="Plug_dom_sf"/>
</dbReference>
<feature type="transmembrane region" description="Helical" evidence="3">
    <location>
        <begin position="6"/>
        <end position="27"/>
    </location>
</feature>
<keyword evidence="3" id="KW-1133">Transmembrane helix</keyword>
<dbReference type="AlphaFoldDB" id="A0A4S8I036"/>
<sequence>MNSHTLLLFVLKSTFISGIFVGYYWMALRNKNFNNYNRFYLLLSMVCSLIVPLFDLNWFTIEKQALPVPTETFNFIPAQTTNSNNISLSWQNITFFILSTVSLFLLALLALNVFKVYQLKRRSTITKMEGVNFINTNLEHAPFSFLNNLFWKEAIPLDEDYGRKIFKHELTHIHQKHTFDILFCQIIHALFWMNPFNWFIQKELKAIHEFIADKEAVGNNNVEEFVTLLLQAHYGNHFLNPTHTFYYSSIKRRLFMLTSTNKVKFTYLRKLLLLPITLLVVVAMSISTIESKATVVVAPPAEPLKENSPSHIQQPEKPVLKNDTTPAPAKAKEQPNIIRITDGNRKANPKSDTIVIRSTANPNSKIPENVLYFINGQSATHQEVSKLRPDQIKAIDVLKGDDAIKIYGAAGAHGVINITLK</sequence>
<comment type="similarity">
    <text evidence="1">Belongs to the TonB-dependent receptor family.</text>
</comment>
<dbReference type="Pfam" id="PF05569">
    <property type="entry name" value="Peptidase_M56"/>
    <property type="match status" value="1"/>
</dbReference>
<keyword evidence="1" id="KW-1134">Transmembrane beta strand</keyword>
<dbReference type="RefSeq" id="WP_136575968.1">
    <property type="nucleotide sequence ID" value="NZ_STFF01000001.1"/>
</dbReference>
<dbReference type="InterPro" id="IPR039426">
    <property type="entry name" value="TonB-dep_rcpt-like"/>
</dbReference>
<keyword evidence="1 3" id="KW-0812">Transmembrane</keyword>
<comment type="subcellular location">
    <subcellularLocation>
        <location evidence="1">Cell outer membrane</location>
        <topology evidence="1">Multi-pass membrane protein</topology>
    </subcellularLocation>
</comment>
<feature type="region of interest" description="Disordered" evidence="2">
    <location>
        <begin position="302"/>
        <end position="335"/>
    </location>
</feature>
<feature type="transmembrane region" description="Helical" evidence="3">
    <location>
        <begin position="271"/>
        <end position="289"/>
    </location>
</feature>
<keyword evidence="6" id="KW-1185">Reference proteome</keyword>
<keyword evidence="1" id="KW-0813">Transport</keyword>
<feature type="domain" description="Peptidase M56" evidence="4">
    <location>
        <begin position="165"/>
        <end position="257"/>
    </location>
</feature>
<dbReference type="SUPFAM" id="SSF56935">
    <property type="entry name" value="Porins"/>
    <property type="match status" value="1"/>
</dbReference>
<evidence type="ECO:0000256" key="1">
    <source>
        <dbReference type="PROSITE-ProRule" id="PRU01360"/>
    </source>
</evidence>
<evidence type="ECO:0000313" key="5">
    <source>
        <dbReference type="EMBL" id="THU41478.1"/>
    </source>
</evidence>
<proteinExistence type="inferred from homology"/>
<gene>
    <name evidence="5" type="ORF">FAM09_05055</name>
</gene>
<reference evidence="5 6" key="1">
    <citation type="submission" date="2019-04" db="EMBL/GenBank/DDBJ databases">
        <title>Niastella caeni sp. nov., isolated from activated sludge.</title>
        <authorList>
            <person name="Sheng M."/>
        </authorList>
    </citation>
    <scope>NUCLEOTIDE SEQUENCE [LARGE SCALE GENOMIC DNA]</scope>
    <source>
        <strain evidence="5 6">HX-2-15</strain>
    </source>
</reference>
<protein>
    <recommendedName>
        <fullName evidence="4">Peptidase M56 domain-containing protein</fullName>
    </recommendedName>
</protein>
<evidence type="ECO:0000259" key="4">
    <source>
        <dbReference type="Pfam" id="PF05569"/>
    </source>
</evidence>
<name>A0A4S8I036_9BACT</name>
<evidence type="ECO:0000313" key="6">
    <source>
        <dbReference type="Proteomes" id="UP000306918"/>
    </source>
</evidence>
<dbReference type="OrthoDB" id="9814002at2"/>
<accession>A0A4S8I036</accession>
<comment type="caution">
    <text evidence="5">The sequence shown here is derived from an EMBL/GenBank/DDBJ whole genome shotgun (WGS) entry which is preliminary data.</text>
</comment>
<dbReference type="Gene3D" id="2.170.130.10">
    <property type="entry name" value="TonB-dependent receptor, plug domain"/>
    <property type="match status" value="1"/>
</dbReference>
<dbReference type="EMBL" id="STFF01000001">
    <property type="protein sequence ID" value="THU41478.1"/>
    <property type="molecule type" value="Genomic_DNA"/>
</dbReference>
<dbReference type="InterPro" id="IPR052173">
    <property type="entry name" value="Beta-lactam_resp_regulator"/>
</dbReference>
<dbReference type="GO" id="GO:0009279">
    <property type="term" value="C:cell outer membrane"/>
    <property type="evidence" value="ECO:0007669"/>
    <property type="project" value="UniProtKB-SubCell"/>
</dbReference>
<dbReference type="PANTHER" id="PTHR34978">
    <property type="entry name" value="POSSIBLE SENSOR-TRANSDUCER PROTEIN BLAR"/>
    <property type="match status" value="1"/>
</dbReference>